<reference evidence="11" key="1">
    <citation type="submission" date="2021-02" db="EMBL/GenBank/DDBJ databases">
        <title>Sulfurospirillum tamanensis sp. nov.</title>
        <authorList>
            <person name="Merkel A.Y."/>
        </authorList>
    </citation>
    <scope>NUCLEOTIDE SEQUENCE [LARGE SCALE GENOMIC DNA]</scope>
    <source>
        <strain evidence="11">T05b</strain>
    </source>
</reference>
<dbReference type="PROSITE" id="PS00211">
    <property type="entry name" value="ABC_TRANSPORTER_1"/>
    <property type="match status" value="1"/>
</dbReference>
<proteinExistence type="predicted"/>
<comment type="caution">
    <text evidence="10">The sequence shown here is derived from an EMBL/GenBank/DDBJ whole genome shotgun (WGS) entry which is preliminary data.</text>
</comment>
<evidence type="ECO:0000256" key="3">
    <source>
        <dbReference type="ARBA" id="ARBA00022741"/>
    </source>
</evidence>
<dbReference type="InterPro" id="IPR011527">
    <property type="entry name" value="ABC1_TM_dom"/>
</dbReference>
<dbReference type="Pfam" id="PF00005">
    <property type="entry name" value="ABC_tran"/>
    <property type="match status" value="1"/>
</dbReference>
<dbReference type="CDD" id="cd18552">
    <property type="entry name" value="ABC_6TM_MsbA_like"/>
    <property type="match status" value="1"/>
</dbReference>
<protein>
    <submittedName>
        <fullName evidence="10">ABC transporter ATP-binding protein</fullName>
    </submittedName>
</protein>
<gene>
    <name evidence="10" type="ORF">JWV37_07625</name>
</gene>
<dbReference type="InterPro" id="IPR017871">
    <property type="entry name" value="ABC_transporter-like_CS"/>
</dbReference>
<feature type="transmembrane region" description="Helical" evidence="7">
    <location>
        <begin position="275"/>
        <end position="293"/>
    </location>
</feature>
<dbReference type="PANTHER" id="PTHR43394:SF1">
    <property type="entry name" value="ATP-BINDING CASSETTE SUB-FAMILY B MEMBER 10, MITOCHONDRIAL"/>
    <property type="match status" value="1"/>
</dbReference>
<dbReference type="PANTHER" id="PTHR43394">
    <property type="entry name" value="ATP-DEPENDENT PERMEASE MDL1, MITOCHONDRIAL"/>
    <property type="match status" value="1"/>
</dbReference>
<organism evidence="10 11">
    <name type="scientific">Sulfurospirillum tamanense</name>
    <dbReference type="NCBI Taxonomy" id="2813362"/>
    <lineage>
        <taxon>Bacteria</taxon>
        <taxon>Pseudomonadati</taxon>
        <taxon>Campylobacterota</taxon>
        <taxon>Epsilonproteobacteria</taxon>
        <taxon>Campylobacterales</taxon>
        <taxon>Sulfurospirillaceae</taxon>
        <taxon>Sulfurospirillum</taxon>
    </lineage>
</organism>
<evidence type="ECO:0000256" key="7">
    <source>
        <dbReference type="SAM" id="Phobius"/>
    </source>
</evidence>
<keyword evidence="3" id="KW-0547">Nucleotide-binding</keyword>
<dbReference type="PROSITE" id="PS50893">
    <property type="entry name" value="ABC_TRANSPORTER_2"/>
    <property type="match status" value="1"/>
</dbReference>
<feature type="domain" description="ABC transmembrane type-1" evidence="9">
    <location>
        <begin position="26"/>
        <end position="308"/>
    </location>
</feature>
<evidence type="ECO:0000259" key="8">
    <source>
        <dbReference type="PROSITE" id="PS50893"/>
    </source>
</evidence>
<keyword evidence="11" id="KW-1185">Reference proteome</keyword>
<evidence type="ECO:0000256" key="6">
    <source>
        <dbReference type="ARBA" id="ARBA00023136"/>
    </source>
</evidence>
<dbReference type="InterPro" id="IPR003439">
    <property type="entry name" value="ABC_transporter-like_ATP-bd"/>
</dbReference>
<dbReference type="GO" id="GO:0005524">
    <property type="term" value="F:ATP binding"/>
    <property type="evidence" value="ECO:0007669"/>
    <property type="project" value="UniProtKB-KW"/>
</dbReference>
<dbReference type="SUPFAM" id="SSF90123">
    <property type="entry name" value="ABC transporter transmembrane region"/>
    <property type="match status" value="1"/>
</dbReference>
<evidence type="ECO:0000256" key="5">
    <source>
        <dbReference type="ARBA" id="ARBA00022989"/>
    </source>
</evidence>
<dbReference type="Gene3D" id="1.20.1560.10">
    <property type="entry name" value="ABC transporter type 1, transmembrane domain"/>
    <property type="match status" value="1"/>
</dbReference>
<dbReference type="Proteomes" id="UP000703590">
    <property type="component" value="Unassembled WGS sequence"/>
</dbReference>
<dbReference type="SUPFAM" id="SSF52540">
    <property type="entry name" value="P-loop containing nucleoside triphosphate hydrolases"/>
    <property type="match status" value="1"/>
</dbReference>
<feature type="domain" description="ABC transporter" evidence="8">
    <location>
        <begin position="340"/>
        <end position="571"/>
    </location>
</feature>
<dbReference type="InterPro" id="IPR036640">
    <property type="entry name" value="ABC1_TM_sf"/>
</dbReference>
<feature type="transmembrane region" description="Helical" evidence="7">
    <location>
        <begin position="59"/>
        <end position="75"/>
    </location>
</feature>
<feature type="transmembrane region" description="Helical" evidence="7">
    <location>
        <begin position="248"/>
        <end position="269"/>
    </location>
</feature>
<comment type="subcellular location">
    <subcellularLocation>
        <location evidence="1">Cell membrane</location>
        <topology evidence="1">Multi-pass membrane protein</topology>
    </subcellularLocation>
</comment>
<evidence type="ECO:0000313" key="10">
    <source>
        <dbReference type="EMBL" id="MBN2964645.1"/>
    </source>
</evidence>
<keyword evidence="4 10" id="KW-0067">ATP-binding</keyword>
<dbReference type="Gene3D" id="3.40.50.300">
    <property type="entry name" value="P-loop containing nucleotide triphosphate hydrolases"/>
    <property type="match status" value="1"/>
</dbReference>
<evidence type="ECO:0000256" key="1">
    <source>
        <dbReference type="ARBA" id="ARBA00004651"/>
    </source>
</evidence>
<feature type="transmembrane region" description="Helical" evidence="7">
    <location>
        <begin position="21"/>
        <end position="39"/>
    </location>
</feature>
<dbReference type="SMART" id="SM00382">
    <property type="entry name" value="AAA"/>
    <property type="match status" value="1"/>
</dbReference>
<feature type="transmembrane region" description="Helical" evidence="7">
    <location>
        <begin position="167"/>
        <end position="184"/>
    </location>
</feature>
<sequence length="577" mass="64240">MGVKDIRMVLRRLVIPYFKGYIPYFLLAILGMVLSAIGASSSAYLVKPVLDEIFVKKDIDLLYLLPYAIIGVYLLKGGGKYIQVYYSALIGQDIIRKVRNKLLETMLHLDIVFFHRLRSGELISRNVNDVERIRSIVSTLIPEMGRQGLTACGLLGVVIYQSPKLSFFALIIIPLIIIPLRLIAKKLKRLSHHSQEKTSDITSKLSEIFTNIEIIKAHAAEKHEHGIFAKENMQFFKLNMKSVKTSELSGPLMEVAGAIGVATVIMIGGREVIEGQMTVGSFFSFLTALFMLYTPIRRISDLYNAIQDAIAASERILHIFDQKPSIISEKNLPMPRVQALRFEDVVLRYGDKTALDGVSFEVKKGEKLALVGDSGGGKSSIVNLIVRFFDPDTGGIYLDETRLCEVGLEQLRNGVSIVTQRVYIFNDTIAANVAYGKEIDLERVKTCLHQANALDFVEEMGGVEVVLDEHGTNLSGGQRQRIAIARALYVDPQILIFDEATSALDSKSEQKITEAIEAVSKNRITIIIAHRLSTIKQADKIAVLRRGKIVDMGNEAYLLEHCDAYRRLAGTLAHDAD</sequence>
<dbReference type="InterPro" id="IPR039421">
    <property type="entry name" value="Type_1_exporter"/>
</dbReference>
<keyword evidence="6 7" id="KW-0472">Membrane</keyword>
<dbReference type="EMBL" id="JAFHKK010000015">
    <property type="protein sequence ID" value="MBN2964645.1"/>
    <property type="molecule type" value="Genomic_DNA"/>
</dbReference>
<keyword evidence="5 7" id="KW-1133">Transmembrane helix</keyword>
<keyword evidence="2 7" id="KW-0812">Transmembrane</keyword>
<evidence type="ECO:0000313" key="11">
    <source>
        <dbReference type="Proteomes" id="UP000703590"/>
    </source>
</evidence>
<reference evidence="10 11" key="3">
    <citation type="submission" date="2021-02" db="EMBL/GenBank/DDBJ databases">
        <authorList>
            <person name="Merkel A.Y."/>
        </authorList>
    </citation>
    <scope>NUCLEOTIDE SEQUENCE [LARGE SCALE GENOMIC DNA]</scope>
    <source>
        <strain evidence="10 11">T05b</strain>
    </source>
</reference>
<name>A0ABS2WSM9_9BACT</name>
<evidence type="ECO:0000259" key="9">
    <source>
        <dbReference type="PROSITE" id="PS50929"/>
    </source>
</evidence>
<accession>A0ABS2WSM9</accession>
<dbReference type="InterPro" id="IPR027417">
    <property type="entry name" value="P-loop_NTPase"/>
</dbReference>
<dbReference type="RefSeq" id="WP_205459197.1">
    <property type="nucleotide sequence ID" value="NZ_JAFHKK010000015.1"/>
</dbReference>
<dbReference type="Pfam" id="PF00664">
    <property type="entry name" value="ABC_membrane"/>
    <property type="match status" value="1"/>
</dbReference>
<reference evidence="10 11" key="2">
    <citation type="submission" date="2021-02" db="EMBL/GenBank/DDBJ databases">
        <title>Sulfurospirillum tamanensis sp. nov.</title>
        <authorList>
            <person name="Frolova A."/>
            <person name="Merkel A."/>
            <person name="Slobodkin A."/>
        </authorList>
    </citation>
    <scope>NUCLEOTIDE SEQUENCE [LARGE SCALE GENOMIC DNA]</scope>
    <source>
        <strain evidence="10 11">T05b</strain>
    </source>
</reference>
<evidence type="ECO:0000256" key="4">
    <source>
        <dbReference type="ARBA" id="ARBA00022840"/>
    </source>
</evidence>
<dbReference type="PROSITE" id="PS50929">
    <property type="entry name" value="ABC_TM1F"/>
    <property type="match status" value="1"/>
</dbReference>
<evidence type="ECO:0000256" key="2">
    <source>
        <dbReference type="ARBA" id="ARBA00022692"/>
    </source>
</evidence>
<dbReference type="InterPro" id="IPR003593">
    <property type="entry name" value="AAA+_ATPase"/>
</dbReference>